<proteinExistence type="predicted"/>
<dbReference type="GO" id="GO:0032259">
    <property type="term" value="P:methylation"/>
    <property type="evidence" value="ECO:0007669"/>
    <property type="project" value="UniProtKB-KW"/>
</dbReference>
<dbReference type="SUPFAM" id="SSF53335">
    <property type="entry name" value="S-adenosyl-L-methionine-dependent methyltransferases"/>
    <property type="match status" value="1"/>
</dbReference>
<sequence>MTQPAAPSTSGFFNQEIADAYDRRNAGLKPISDSLHFLMRLALADVPAEARVLCVGVGTGAEILSLAQAFPRWTFVGVDPSAEMLAVGAHRLTEAGVMDRCTLIHGYVDDVAEAGFDVVVSLLVAHFIRREGRPAFYAAIHDRLKPGGRFVSAEISGDLDAPEFPALLADWKQVQTLMGATPESLAKLEDGLRDVLGVLPVAETEGLWRDAGFPLPVPFFQAFMIRGWHATKG</sequence>
<evidence type="ECO:0000313" key="3">
    <source>
        <dbReference type="Proteomes" id="UP001596152"/>
    </source>
</evidence>
<dbReference type="InterPro" id="IPR050723">
    <property type="entry name" value="CFA/CMAS"/>
</dbReference>
<comment type="caution">
    <text evidence="2">The sequence shown here is derived from an EMBL/GenBank/DDBJ whole genome shotgun (WGS) entry which is preliminary data.</text>
</comment>
<dbReference type="CDD" id="cd02440">
    <property type="entry name" value="AdoMet_MTases"/>
    <property type="match status" value="1"/>
</dbReference>
<dbReference type="PANTHER" id="PTHR43667">
    <property type="entry name" value="CYCLOPROPANE-FATTY-ACYL-PHOSPHOLIPID SYNTHASE"/>
    <property type="match status" value="1"/>
</dbReference>
<dbReference type="EMBL" id="JBHSLF010000001">
    <property type="protein sequence ID" value="MFC5342481.1"/>
    <property type="molecule type" value="Genomic_DNA"/>
</dbReference>
<keyword evidence="3" id="KW-1185">Reference proteome</keyword>
<dbReference type="InterPro" id="IPR041698">
    <property type="entry name" value="Methyltransf_25"/>
</dbReference>
<dbReference type="GO" id="GO:0008168">
    <property type="term" value="F:methyltransferase activity"/>
    <property type="evidence" value="ECO:0007669"/>
    <property type="project" value="UniProtKB-KW"/>
</dbReference>
<dbReference type="Gene3D" id="3.40.50.150">
    <property type="entry name" value="Vaccinia Virus protein VP39"/>
    <property type="match status" value="1"/>
</dbReference>
<dbReference type="RefSeq" id="WP_374036275.1">
    <property type="nucleotide sequence ID" value="NZ_CP169082.1"/>
</dbReference>
<accession>A0ABW0FMQ6</accession>
<dbReference type="Proteomes" id="UP001596152">
    <property type="component" value="Unassembled WGS sequence"/>
</dbReference>
<keyword evidence="2" id="KW-0489">Methyltransferase</keyword>
<organism evidence="2 3">
    <name type="scientific">Brevundimonas staleyi</name>
    <dbReference type="NCBI Taxonomy" id="74326"/>
    <lineage>
        <taxon>Bacteria</taxon>
        <taxon>Pseudomonadati</taxon>
        <taxon>Pseudomonadota</taxon>
        <taxon>Alphaproteobacteria</taxon>
        <taxon>Caulobacterales</taxon>
        <taxon>Caulobacteraceae</taxon>
        <taxon>Brevundimonas</taxon>
    </lineage>
</organism>
<name>A0ABW0FMQ6_9CAUL</name>
<evidence type="ECO:0000313" key="2">
    <source>
        <dbReference type="EMBL" id="MFC5342481.1"/>
    </source>
</evidence>
<dbReference type="InterPro" id="IPR029063">
    <property type="entry name" value="SAM-dependent_MTases_sf"/>
</dbReference>
<reference evidence="3" key="1">
    <citation type="journal article" date="2019" name="Int. J. Syst. Evol. Microbiol.">
        <title>The Global Catalogue of Microorganisms (GCM) 10K type strain sequencing project: providing services to taxonomists for standard genome sequencing and annotation.</title>
        <authorList>
            <consortium name="The Broad Institute Genomics Platform"/>
            <consortium name="The Broad Institute Genome Sequencing Center for Infectious Disease"/>
            <person name="Wu L."/>
            <person name="Ma J."/>
        </authorList>
    </citation>
    <scope>NUCLEOTIDE SEQUENCE [LARGE SCALE GENOMIC DNA]</scope>
    <source>
        <strain evidence="3">JCM 12125</strain>
    </source>
</reference>
<protein>
    <submittedName>
        <fullName evidence="2">SAM-dependent methyltransferase</fullName>
        <ecNumber evidence="2">2.1.1.-</ecNumber>
    </submittedName>
</protein>
<gene>
    <name evidence="2" type="ORF">ACFPIE_01045</name>
</gene>
<dbReference type="Pfam" id="PF13649">
    <property type="entry name" value="Methyltransf_25"/>
    <property type="match status" value="1"/>
</dbReference>
<keyword evidence="2" id="KW-0808">Transferase</keyword>
<feature type="domain" description="Methyltransferase" evidence="1">
    <location>
        <begin position="52"/>
        <end position="148"/>
    </location>
</feature>
<evidence type="ECO:0000259" key="1">
    <source>
        <dbReference type="Pfam" id="PF13649"/>
    </source>
</evidence>
<dbReference type="PANTHER" id="PTHR43667:SF2">
    <property type="entry name" value="FATTY ACID C-METHYL TRANSFERASE"/>
    <property type="match status" value="1"/>
</dbReference>
<dbReference type="EC" id="2.1.1.-" evidence="2"/>